<protein>
    <submittedName>
        <fullName evidence="2">Uncharacterized protein</fullName>
    </submittedName>
</protein>
<sequence length="480" mass="51115">MENTTAAVFTPPSAISPAPESPAARAAALRAYKQRLVERIPATVSDDYRKMLVDTIEAQVDMPSLDCGLRWAVEAAYHNGIEPPSHEVVALCLCFGSGALEGDVLRVQRSFYARQPRLAHHIRDWSLRGLVDKHSAKVCAGDIDDPPTTAAARRKKRPASAVGDLSPPPTACRPEPPVDPFTVYHESDDTPRLNSLVKSHHAEPKKSATPEDPAVPQAILDRLPPSFMDPRVGGFAQLKQLRSPGTDTIRDTVPPSGRTGGPATFVSLFSDPRSTAGPVPVGLGSLLFGGDPATRDTKEAAAAAAIAAATATASPNASDTPGTAAENPWAVADAAAETRLASLAAQIAGHRRRARDKLQHAATLRGEHARAAERQPLEVGALPADIVTRVNEDHGLASRCLRHQEEAVAAVAEADRLEGERAEEVFRRIERRLDRIHAVVVGTADALGTERAACASFTAQQVDRATALKARRERRAGSQG</sequence>
<feature type="compositionally biased region" description="Pro residues" evidence="1">
    <location>
        <begin position="166"/>
        <end position="179"/>
    </location>
</feature>
<gene>
    <name evidence="2" type="ORF">LY79DRAFT_694028</name>
</gene>
<keyword evidence="3" id="KW-1185">Reference proteome</keyword>
<accession>A0AAD8V279</accession>
<evidence type="ECO:0000256" key="1">
    <source>
        <dbReference type="SAM" id="MobiDB-lite"/>
    </source>
</evidence>
<organism evidence="2 3">
    <name type="scientific">Colletotrichum navitas</name>
    <dbReference type="NCBI Taxonomy" id="681940"/>
    <lineage>
        <taxon>Eukaryota</taxon>
        <taxon>Fungi</taxon>
        <taxon>Dikarya</taxon>
        <taxon>Ascomycota</taxon>
        <taxon>Pezizomycotina</taxon>
        <taxon>Sordariomycetes</taxon>
        <taxon>Hypocreomycetidae</taxon>
        <taxon>Glomerellales</taxon>
        <taxon>Glomerellaceae</taxon>
        <taxon>Colletotrichum</taxon>
        <taxon>Colletotrichum graminicola species complex</taxon>
    </lineage>
</organism>
<evidence type="ECO:0000313" key="3">
    <source>
        <dbReference type="Proteomes" id="UP001230504"/>
    </source>
</evidence>
<reference evidence="2" key="1">
    <citation type="submission" date="2021-06" db="EMBL/GenBank/DDBJ databases">
        <title>Comparative genomics, transcriptomics and evolutionary studies reveal genomic signatures of adaptation to plant cell wall in hemibiotrophic fungi.</title>
        <authorList>
            <consortium name="DOE Joint Genome Institute"/>
            <person name="Baroncelli R."/>
            <person name="Diaz J.F."/>
            <person name="Benocci T."/>
            <person name="Peng M."/>
            <person name="Battaglia E."/>
            <person name="Haridas S."/>
            <person name="Andreopoulos W."/>
            <person name="Labutti K."/>
            <person name="Pangilinan J."/>
            <person name="Floch G.L."/>
            <person name="Makela M.R."/>
            <person name="Henrissat B."/>
            <person name="Grigoriev I.V."/>
            <person name="Crouch J.A."/>
            <person name="De Vries R.P."/>
            <person name="Sukno S.A."/>
            <person name="Thon M.R."/>
        </authorList>
    </citation>
    <scope>NUCLEOTIDE SEQUENCE</scope>
    <source>
        <strain evidence="2">CBS 125086</strain>
    </source>
</reference>
<comment type="caution">
    <text evidence="2">The sequence shown here is derived from an EMBL/GenBank/DDBJ whole genome shotgun (WGS) entry which is preliminary data.</text>
</comment>
<evidence type="ECO:0000313" key="2">
    <source>
        <dbReference type="EMBL" id="KAK1579473.1"/>
    </source>
</evidence>
<dbReference type="RefSeq" id="XP_060410597.1">
    <property type="nucleotide sequence ID" value="XM_060564788.1"/>
</dbReference>
<feature type="region of interest" description="Disordered" evidence="1">
    <location>
        <begin position="139"/>
        <end position="189"/>
    </location>
</feature>
<proteinExistence type="predicted"/>
<dbReference type="AlphaFoldDB" id="A0AAD8V279"/>
<dbReference type="EMBL" id="JAHLJV010000066">
    <property type="protein sequence ID" value="KAK1579473.1"/>
    <property type="molecule type" value="Genomic_DNA"/>
</dbReference>
<name>A0AAD8V279_9PEZI</name>
<dbReference type="GeneID" id="85449028"/>
<dbReference type="Proteomes" id="UP001230504">
    <property type="component" value="Unassembled WGS sequence"/>
</dbReference>